<dbReference type="Gene3D" id="3.40.50.1000">
    <property type="entry name" value="HAD superfamily/HAD-like"/>
    <property type="match status" value="1"/>
</dbReference>
<sequence length="222" mass="23854">MPDQPDPPARPHAVFDFDGVLVRRDSTVELLRRRFRRHPVLLPLAAGPLTAYAATGLVPPLRAPAARVVVRAGLLGARRAAVEEESRLLGATLAADPRWRVDAGVRAMRAHLVDGDVTVVSAGLGSTVRAYLDELGLSDVRVVASRVAGALGGAQLGDHTYGPAKVVRAAASGLRSWDHAYTDAASDFPLLEPARHRYLVNASRPVVAAARRRWPDVHVLTW</sequence>
<dbReference type="Gene3D" id="1.20.1440.100">
    <property type="entry name" value="SG protein - dephosphorylation function"/>
    <property type="match status" value="1"/>
</dbReference>
<dbReference type="SUPFAM" id="SSF56784">
    <property type="entry name" value="HAD-like"/>
    <property type="match status" value="1"/>
</dbReference>
<gene>
    <name evidence="1" type="ORF">RDV89_08060</name>
</gene>
<dbReference type="EMBL" id="JAVYII010000003">
    <property type="protein sequence ID" value="MDT9593018.1"/>
    <property type="molecule type" value="Genomic_DNA"/>
</dbReference>
<comment type="caution">
    <text evidence="1">The sequence shown here is derived from an EMBL/GenBank/DDBJ whole genome shotgun (WGS) entry which is preliminary data.</text>
</comment>
<evidence type="ECO:0000313" key="1">
    <source>
        <dbReference type="EMBL" id="MDT9593018.1"/>
    </source>
</evidence>
<dbReference type="Proteomes" id="UP001268542">
    <property type="component" value="Unassembled WGS sequence"/>
</dbReference>
<dbReference type="InterPro" id="IPR023214">
    <property type="entry name" value="HAD_sf"/>
</dbReference>
<name>A0ABU3PUW4_9ACTN</name>
<accession>A0ABU3PUW4</accession>
<reference evidence="1 2" key="1">
    <citation type="submission" date="2023-08" db="EMBL/GenBank/DDBJ databases">
        <title>Nocardioides seae sp. nov., a bacterium isolated from a soil.</title>
        <authorList>
            <person name="Wang X."/>
        </authorList>
    </citation>
    <scope>NUCLEOTIDE SEQUENCE [LARGE SCALE GENOMIC DNA]</scope>
    <source>
        <strain evidence="1 2">YZH12</strain>
    </source>
</reference>
<protein>
    <submittedName>
        <fullName evidence="1">Haloacid dehalogenase-like hydrolase</fullName>
    </submittedName>
</protein>
<organism evidence="1 2">
    <name type="scientific">Nocardioides imazamoxiresistens</name>
    <dbReference type="NCBI Taxonomy" id="3231893"/>
    <lineage>
        <taxon>Bacteria</taxon>
        <taxon>Bacillati</taxon>
        <taxon>Actinomycetota</taxon>
        <taxon>Actinomycetes</taxon>
        <taxon>Propionibacteriales</taxon>
        <taxon>Nocardioidaceae</taxon>
        <taxon>Nocardioides</taxon>
    </lineage>
</organism>
<dbReference type="RefSeq" id="WP_315732445.1">
    <property type="nucleotide sequence ID" value="NZ_JAVYII010000003.1"/>
</dbReference>
<proteinExistence type="predicted"/>
<keyword evidence="2" id="KW-1185">Reference proteome</keyword>
<dbReference type="Pfam" id="PF12710">
    <property type="entry name" value="HAD"/>
    <property type="match status" value="1"/>
</dbReference>
<evidence type="ECO:0000313" key="2">
    <source>
        <dbReference type="Proteomes" id="UP001268542"/>
    </source>
</evidence>
<dbReference type="InterPro" id="IPR036412">
    <property type="entry name" value="HAD-like_sf"/>
</dbReference>